<comment type="caution">
    <text evidence="3">The sequence shown here is derived from an EMBL/GenBank/DDBJ whole genome shotgun (WGS) entry which is preliminary data.</text>
</comment>
<dbReference type="Pfam" id="PF13843">
    <property type="entry name" value="DDE_Tnp_1_7"/>
    <property type="match status" value="1"/>
</dbReference>
<protein>
    <recommendedName>
        <fullName evidence="2">PiggyBac transposable element-derived protein domain-containing protein</fullName>
    </recommendedName>
</protein>
<gene>
    <name evidence="3" type="ORF">FQN60_017564</name>
</gene>
<dbReference type="Proteomes" id="UP000327493">
    <property type="component" value="Chromosome 5"/>
</dbReference>
<sequence>MASFVRYSTEEEEKAEGPELESEDDEESGAESFLTDQEMEGWDPAEDFDDYQEDDEEPRNSPVLQHESPPAEDPSTSPSGQDASPYASTKEEQPPQNGRKRGQARARPPSPPHSRAQGSRSKRAQRFSSGRTKTRSRSPRKPQPVYSATSWNTEEDPDACPETRRFVPARPPGHKLNPDQTYTPLDLFKLFFSNKAALTICNHTNKQAAKNIAKGKKYPWTNITTEEFFKYVGLTFFVALVKLGKISDYWKKNTIFSVPFPANVMSRDRYRAISWNIHMSDPEKDGENDRKKGTPDHDRLFQLKPLLDTIKNACLSFYHPRQNLAINERMVAAKPHSGMTQHMTAKPISYGFKLFVLADSSNGYTVDFTVYTGKSQFVSGVGLAYDSVMSLMNKKYLGSGFHLYVDNFYTSPKLFKDLFSLNVGACGTYRDNRKAYPHTDLNALKKNAPRGSIRWIREGPLVFVKWMDTREVSICSTIHPAFSGNTVKRRVKTQGDNWTTKCIPCPTPIMEYNKYRGGVDLSDQLIQYYTVRYNSMRWYQTLFFHFMDIAATNGYLLHKELCREKQEEPMSHKDFLEELTAQLCGVT</sequence>
<dbReference type="PANTHER" id="PTHR46599:SF3">
    <property type="entry name" value="PIGGYBAC TRANSPOSABLE ELEMENT-DERIVED PROTEIN 4"/>
    <property type="match status" value="1"/>
</dbReference>
<feature type="domain" description="PiggyBac transposable element-derived protein" evidence="2">
    <location>
        <begin position="183"/>
        <end position="555"/>
    </location>
</feature>
<feature type="compositionally biased region" description="Acidic residues" evidence="1">
    <location>
        <begin position="10"/>
        <end position="29"/>
    </location>
</feature>
<accession>A0A5J5DFU0</accession>
<evidence type="ECO:0000313" key="3">
    <source>
        <dbReference type="EMBL" id="KAA8592109.1"/>
    </source>
</evidence>
<proteinExistence type="predicted"/>
<evidence type="ECO:0000259" key="2">
    <source>
        <dbReference type="Pfam" id="PF13843"/>
    </source>
</evidence>
<feature type="region of interest" description="Disordered" evidence="1">
    <location>
        <begin position="1"/>
        <end position="179"/>
    </location>
</feature>
<dbReference type="PANTHER" id="PTHR46599">
    <property type="entry name" value="PIGGYBAC TRANSPOSABLE ELEMENT-DERIVED PROTEIN 4"/>
    <property type="match status" value="1"/>
</dbReference>
<dbReference type="AlphaFoldDB" id="A0A5J5DFU0"/>
<feature type="non-terminal residue" evidence="3">
    <location>
        <position position="587"/>
    </location>
</feature>
<dbReference type="InterPro" id="IPR029526">
    <property type="entry name" value="PGBD"/>
</dbReference>
<evidence type="ECO:0000313" key="4">
    <source>
        <dbReference type="Proteomes" id="UP000327493"/>
    </source>
</evidence>
<keyword evidence="4" id="KW-1185">Reference proteome</keyword>
<feature type="compositionally biased region" description="Acidic residues" evidence="1">
    <location>
        <begin position="37"/>
        <end position="57"/>
    </location>
</feature>
<organism evidence="3 4">
    <name type="scientific">Etheostoma spectabile</name>
    <name type="common">orangethroat darter</name>
    <dbReference type="NCBI Taxonomy" id="54343"/>
    <lineage>
        <taxon>Eukaryota</taxon>
        <taxon>Metazoa</taxon>
        <taxon>Chordata</taxon>
        <taxon>Craniata</taxon>
        <taxon>Vertebrata</taxon>
        <taxon>Euteleostomi</taxon>
        <taxon>Actinopterygii</taxon>
        <taxon>Neopterygii</taxon>
        <taxon>Teleostei</taxon>
        <taxon>Neoteleostei</taxon>
        <taxon>Acanthomorphata</taxon>
        <taxon>Eupercaria</taxon>
        <taxon>Perciformes</taxon>
        <taxon>Percoidei</taxon>
        <taxon>Percidae</taxon>
        <taxon>Etheostomatinae</taxon>
        <taxon>Etheostoma</taxon>
    </lineage>
</organism>
<name>A0A5J5DFU0_9PERO</name>
<dbReference type="EMBL" id="VOFY01000005">
    <property type="protein sequence ID" value="KAA8592109.1"/>
    <property type="molecule type" value="Genomic_DNA"/>
</dbReference>
<evidence type="ECO:0000256" key="1">
    <source>
        <dbReference type="SAM" id="MobiDB-lite"/>
    </source>
</evidence>
<reference evidence="3 4" key="1">
    <citation type="submission" date="2019-08" db="EMBL/GenBank/DDBJ databases">
        <title>A chromosome-level genome assembly, high-density linkage maps, and genome scans reveal the genomic architecture of hybrid incompatibilities underlying speciation via character displacement in darters (Percidae: Etheostominae).</title>
        <authorList>
            <person name="Moran R.L."/>
            <person name="Catchen J.M."/>
            <person name="Fuller R.C."/>
        </authorList>
    </citation>
    <scope>NUCLEOTIDE SEQUENCE [LARGE SCALE GENOMIC DNA]</scope>
    <source>
        <strain evidence="3">EspeVRDwgs_2016</strain>
        <tissue evidence="3">Muscle</tissue>
    </source>
</reference>